<feature type="compositionally biased region" description="Basic and acidic residues" evidence="1">
    <location>
        <begin position="29"/>
        <end position="71"/>
    </location>
</feature>
<reference evidence="4 5" key="1">
    <citation type="journal article" date="2014" name="Antonie Van Leeuwenhoek">
        <title>Hyphomonas beringensis sp. nov. and Hyphomonas chukchiensis sp. nov., isolated from surface seawater of the Bering Sea and Chukchi Sea.</title>
        <authorList>
            <person name="Li C."/>
            <person name="Lai Q."/>
            <person name="Li G."/>
            <person name="Dong C."/>
            <person name="Wang J."/>
            <person name="Liao Y."/>
            <person name="Shao Z."/>
        </authorList>
    </citation>
    <scope>NUCLEOTIDE SEQUENCE [LARGE SCALE GENOMIC DNA]</scope>
    <source>
        <strain evidence="4 5">VP2</strain>
    </source>
</reference>
<sequence length="190" mass="22062">MKLMNTFGKAMAALAIAGLTIVPVASADPDRGRDRGGWDRGDRDHDRGRHGSGDRHDYRRGGHDYRGDYRRDHRRHDRHDYRRDYRRPSYAYRYPPVRHYAPPPRYGSYVTYGYRTGPYFRSGYISPYRIGGYYRPHPRTVYIRDYSRYGLYAPPPGYYWVHDYDRGDAILASVATGAIIGLVVGALAYD</sequence>
<gene>
    <name evidence="4" type="ORF">HJA_08372</name>
</gene>
<dbReference type="AlphaFoldDB" id="A0A059FFL1"/>
<dbReference type="RefSeq" id="WP_051597512.1">
    <property type="nucleotide sequence ID" value="NZ_ARYJ01000004.1"/>
</dbReference>
<organism evidence="4 5">
    <name type="scientific">Hyphomonas jannaschiana VP2</name>
    <dbReference type="NCBI Taxonomy" id="1280952"/>
    <lineage>
        <taxon>Bacteria</taxon>
        <taxon>Pseudomonadati</taxon>
        <taxon>Pseudomonadota</taxon>
        <taxon>Alphaproteobacteria</taxon>
        <taxon>Hyphomonadales</taxon>
        <taxon>Hyphomonadaceae</taxon>
        <taxon>Hyphomonas</taxon>
    </lineage>
</organism>
<evidence type="ECO:0000313" key="5">
    <source>
        <dbReference type="Proteomes" id="UP000024816"/>
    </source>
</evidence>
<comment type="caution">
    <text evidence="4">The sequence shown here is derived from an EMBL/GenBank/DDBJ whole genome shotgun (WGS) entry which is preliminary data.</text>
</comment>
<dbReference type="InterPro" id="IPR024572">
    <property type="entry name" value="RcnB"/>
</dbReference>
<accession>A0A059FFL1</accession>
<feature type="transmembrane region" description="Helical" evidence="2">
    <location>
        <begin position="169"/>
        <end position="189"/>
    </location>
</feature>
<proteinExistence type="predicted"/>
<feature type="chain" id="PRO_5001572853" description="RcnB family protein" evidence="3">
    <location>
        <begin position="28"/>
        <end position="190"/>
    </location>
</feature>
<keyword evidence="2" id="KW-1133">Transmembrane helix</keyword>
<dbReference type="Gene3D" id="3.10.450.160">
    <property type="entry name" value="inner membrane protein cigr"/>
    <property type="match status" value="1"/>
</dbReference>
<evidence type="ECO:0008006" key="6">
    <source>
        <dbReference type="Google" id="ProtNLM"/>
    </source>
</evidence>
<evidence type="ECO:0000256" key="2">
    <source>
        <dbReference type="SAM" id="Phobius"/>
    </source>
</evidence>
<feature type="signal peptide" evidence="3">
    <location>
        <begin position="1"/>
        <end position="27"/>
    </location>
</feature>
<keyword evidence="2" id="KW-0472">Membrane</keyword>
<keyword evidence="2" id="KW-0812">Transmembrane</keyword>
<dbReference type="Proteomes" id="UP000024816">
    <property type="component" value="Unassembled WGS sequence"/>
</dbReference>
<dbReference type="PATRIC" id="fig|1280952.3.peg.1666"/>
<keyword evidence="5" id="KW-1185">Reference proteome</keyword>
<name>A0A059FFL1_9PROT</name>
<protein>
    <recommendedName>
        <fullName evidence="6">RcnB family protein</fullName>
    </recommendedName>
</protein>
<feature type="region of interest" description="Disordered" evidence="1">
    <location>
        <begin position="29"/>
        <end position="82"/>
    </location>
</feature>
<evidence type="ECO:0000256" key="1">
    <source>
        <dbReference type="SAM" id="MobiDB-lite"/>
    </source>
</evidence>
<dbReference type="eggNOG" id="COG5455">
    <property type="taxonomic scope" value="Bacteria"/>
</dbReference>
<dbReference type="OrthoDB" id="9808839at2"/>
<evidence type="ECO:0000256" key="3">
    <source>
        <dbReference type="SAM" id="SignalP"/>
    </source>
</evidence>
<keyword evidence="3" id="KW-0732">Signal</keyword>
<dbReference type="EMBL" id="ARYJ01000004">
    <property type="protein sequence ID" value="KCZ89298.1"/>
    <property type="molecule type" value="Genomic_DNA"/>
</dbReference>
<dbReference type="Pfam" id="PF11776">
    <property type="entry name" value="RcnB"/>
    <property type="match status" value="1"/>
</dbReference>
<evidence type="ECO:0000313" key="4">
    <source>
        <dbReference type="EMBL" id="KCZ89298.1"/>
    </source>
</evidence>